<evidence type="ECO:0000256" key="8">
    <source>
        <dbReference type="SAM" id="Phobius"/>
    </source>
</evidence>
<evidence type="ECO:0000256" key="1">
    <source>
        <dbReference type="ARBA" id="ARBA00004141"/>
    </source>
</evidence>
<dbReference type="GO" id="GO:0000139">
    <property type="term" value="C:Golgi membrane"/>
    <property type="evidence" value="ECO:0007669"/>
    <property type="project" value="InterPro"/>
</dbReference>
<evidence type="ECO:0000256" key="2">
    <source>
        <dbReference type="ARBA" id="ARBA00009976"/>
    </source>
</evidence>
<protein>
    <submittedName>
        <fullName evidence="10">UDP-galactose transporter</fullName>
    </submittedName>
</protein>
<dbReference type="Proteomes" id="UP000887574">
    <property type="component" value="Unplaced"/>
</dbReference>
<comment type="similarity">
    <text evidence="2">Belongs to the nucleotide-sugar transporter family. SLC35A subfamily.</text>
</comment>
<comment type="subcellular location">
    <subcellularLocation>
        <location evidence="1">Membrane</location>
        <topology evidence="1">Multi-pass membrane protein</topology>
    </subcellularLocation>
</comment>
<feature type="transmembrane region" description="Helical" evidence="8">
    <location>
        <begin position="114"/>
        <end position="135"/>
    </location>
</feature>
<keyword evidence="6 8" id="KW-0472">Membrane</keyword>
<feature type="transmembrane region" description="Helical" evidence="8">
    <location>
        <begin position="300"/>
        <end position="318"/>
    </location>
</feature>
<dbReference type="PANTHER" id="PTHR10231">
    <property type="entry name" value="NUCLEOTIDE-SUGAR TRANSMEMBRANE TRANSPORTER"/>
    <property type="match status" value="1"/>
</dbReference>
<dbReference type="WBParaSite" id="jg16969">
    <property type="protein sequence ID" value="jg16969"/>
    <property type="gene ID" value="jg16969"/>
</dbReference>
<evidence type="ECO:0000256" key="3">
    <source>
        <dbReference type="ARBA" id="ARBA00022597"/>
    </source>
</evidence>
<name>A0A915D8V2_9BILA</name>
<evidence type="ECO:0000256" key="4">
    <source>
        <dbReference type="ARBA" id="ARBA00022692"/>
    </source>
</evidence>
<dbReference type="Pfam" id="PF04142">
    <property type="entry name" value="Nuc_sug_transp"/>
    <property type="match status" value="1"/>
</dbReference>
<dbReference type="AlphaFoldDB" id="A0A915D8V2"/>
<feature type="region of interest" description="Disordered" evidence="7">
    <location>
        <begin position="434"/>
        <end position="463"/>
    </location>
</feature>
<dbReference type="GO" id="GO:0015165">
    <property type="term" value="F:pyrimidine nucleotide-sugar transmembrane transporter activity"/>
    <property type="evidence" value="ECO:0007669"/>
    <property type="project" value="InterPro"/>
</dbReference>
<sequence>MTTTTTKYEIFPAKQEGFLFSLKFKLLILIWYSVQNTGHILLMSYTRSRHVSEIYYPSVAVLFTELVKFAICLLMVFKDFVMRPRDTLKVCIPTMLYVFQNNILYVGASHLSATAFMITLQLKLVSAAVFSIILLKRRLNVLHWTALIILFIGVCIVQLQGAKSKHHTAAVGAQKPLFGFIATVVGCVTSGFAGVFLEKILKDASPVSLWMRNVQMAIFAIPCCLGTIAIKDGYKVLDTRLLYGFDWMVWVQVFWLSIGGLTVGACIKYADNITKDMATSMAIILATIGSVFLFTFMPSWLFGLGAIMVITGIFLYSYSGKLRKQIDVSLEKRKANKVQSEEKPRPAKSNFKVFQLKKWGKKGGDVVVPIEANVAPGAAVGVPSSLEVFVISQNVEEDKQSIIPAVTIQVPRDLEKNMEANCTAPEVHLPVLEEKEEVDSIESIESEETAVDEDEPEESRTKL</sequence>
<evidence type="ECO:0000313" key="10">
    <source>
        <dbReference type="WBParaSite" id="jg16969"/>
    </source>
</evidence>
<keyword evidence="4 8" id="KW-0812">Transmembrane</keyword>
<feature type="transmembrane region" description="Helical" evidence="8">
    <location>
        <begin position="177"/>
        <end position="197"/>
    </location>
</feature>
<organism evidence="9 10">
    <name type="scientific">Ditylenchus dipsaci</name>
    <dbReference type="NCBI Taxonomy" id="166011"/>
    <lineage>
        <taxon>Eukaryota</taxon>
        <taxon>Metazoa</taxon>
        <taxon>Ecdysozoa</taxon>
        <taxon>Nematoda</taxon>
        <taxon>Chromadorea</taxon>
        <taxon>Rhabditida</taxon>
        <taxon>Tylenchina</taxon>
        <taxon>Tylenchomorpha</taxon>
        <taxon>Sphaerularioidea</taxon>
        <taxon>Anguinidae</taxon>
        <taxon>Anguininae</taxon>
        <taxon>Ditylenchus</taxon>
    </lineage>
</organism>
<evidence type="ECO:0000313" key="9">
    <source>
        <dbReference type="Proteomes" id="UP000887574"/>
    </source>
</evidence>
<feature type="transmembrane region" description="Helical" evidence="8">
    <location>
        <begin position="209"/>
        <end position="230"/>
    </location>
</feature>
<reference evidence="10" key="1">
    <citation type="submission" date="2022-11" db="UniProtKB">
        <authorList>
            <consortium name="WormBaseParasite"/>
        </authorList>
    </citation>
    <scope>IDENTIFICATION</scope>
</reference>
<feature type="transmembrane region" description="Helical" evidence="8">
    <location>
        <begin position="250"/>
        <end position="270"/>
    </location>
</feature>
<proteinExistence type="inferred from homology"/>
<evidence type="ECO:0000256" key="6">
    <source>
        <dbReference type="ARBA" id="ARBA00023136"/>
    </source>
</evidence>
<feature type="transmembrane region" description="Helical" evidence="8">
    <location>
        <begin position="277"/>
        <end position="294"/>
    </location>
</feature>
<keyword evidence="3" id="KW-0813">Transport</keyword>
<dbReference type="InterPro" id="IPR007271">
    <property type="entry name" value="Nuc_sug_transpt"/>
</dbReference>
<accession>A0A915D8V2</accession>
<keyword evidence="5 8" id="KW-1133">Transmembrane helix</keyword>
<keyword evidence="9" id="KW-1185">Reference proteome</keyword>
<dbReference type="NCBIfam" id="TIGR00803">
    <property type="entry name" value="nst"/>
    <property type="match status" value="1"/>
</dbReference>
<feature type="transmembrane region" description="Helical" evidence="8">
    <location>
        <begin position="142"/>
        <end position="162"/>
    </location>
</feature>
<dbReference type="InterPro" id="IPR037185">
    <property type="entry name" value="EmrE-like"/>
</dbReference>
<evidence type="ECO:0000256" key="5">
    <source>
        <dbReference type="ARBA" id="ARBA00022989"/>
    </source>
</evidence>
<evidence type="ECO:0000256" key="7">
    <source>
        <dbReference type="SAM" id="MobiDB-lite"/>
    </source>
</evidence>
<keyword evidence="3" id="KW-0762">Sugar transport</keyword>
<feature type="transmembrane region" description="Helical" evidence="8">
    <location>
        <begin position="54"/>
        <end position="76"/>
    </location>
</feature>
<feature type="compositionally biased region" description="Acidic residues" evidence="7">
    <location>
        <begin position="434"/>
        <end position="457"/>
    </location>
</feature>
<dbReference type="SUPFAM" id="SSF103481">
    <property type="entry name" value="Multidrug resistance efflux transporter EmrE"/>
    <property type="match status" value="1"/>
</dbReference>